<proteinExistence type="predicted"/>
<gene>
    <name evidence="2" type="ORF">GII31_00125</name>
</gene>
<sequence>MLDTGSRDRSVMLARHERAAAQALIAAVGTEFSTITISGTDVHEQVAVPIDLARIIRNVVLAMASGDRISIATLPEELTTTVAASQLGVSRPTLMKMIGNGEIASHKVGSHHRLLAADVEEYKRRRLQRQREAFDKLRGLDELLEEY</sequence>
<name>A0ABX6IC75_9ACTN</name>
<dbReference type="Proteomes" id="UP001059836">
    <property type="component" value="Chromosome"/>
</dbReference>
<evidence type="ECO:0000259" key="1">
    <source>
        <dbReference type="Pfam" id="PF12728"/>
    </source>
</evidence>
<dbReference type="NCBIfam" id="TIGR01764">
    <property type="entry name" value="excise"/>
    <property type="match status" value="1"/>
</dbReference>
<organism evidence="2 3">
    <name type="scientific">Gordonia pseudamarae</name>
    <dbReference type="NCBI Taxonomy" id="2831662"/>
    <lineage>
        <taxon>Bacteria</taxon>
        <taxon>Bacillati</taxon>
        <taxon>Actinomycetota</taxon>
        <taxon>Actinomycetes</taxon>
        <taxon>Mycobacteriales</taxon>
        <taxon>Gordoniaceae</taxon>
        <taxon>Gordonia</taxon>
    </lineage>
</organism>
<feature type="domain" description="Helix-turn-helix" evidence="1">
    <location>
        <begin position="78"/>
        <end position="126"/>
    </location>
</feature>
<keyword evidence="3" id="KW-1185">Reference proteome</keyword>
<evidence type="ECO:0000313" key="2">
    <source>
        <dbReference type="EMBL" id="QHN33549.1"/>
    </source>
</evidence>
<dbReference type="Pfam" id="PF12728">
    <property type="entry name" value="HTH_17"/>
    <property type="match status" value="1"/>
</dbReference>
<dbReference type="InterPro" id="IPR041657">
    <property type="entry name" value="HTH_17"/>
</dbReference>
<protein>
    <submittedName>
        <fullName evidence="2">Helix-turn-helix domain-containing protein</fullName>
    </submittedName>
</protein>
<evidence type="ECO:0000313" key="3">
    <source>
        <dbReference type="Proteomes" id="UP001059836"/>
    </source>
</evidence>
<reference evidence="2" key="1">
    <citation type="journal article" date="2021" name="Nat. Microbiol.">
        <title>Cocultivation of an ultrasmall environmental parasitic bacterium with lytic ability against bacteria associated with wastewater foams.</title>
        <authorList>
            <person name="Batinovic S."/>
            <person name="Rose J.J.A."/>
            <person name="Ratcliffe J."/>
            <person name="Seviour R.J."/>
            <person name="Petrovski S."/>
        </authorList>
    </citation>
    <scope>NUCLEOTIDE SEQUENCE</scope>
    <source>
        <strain evidence="2">CON9</strain>
    </source>
</reference>
<dbReference type="InterPro" id="IPR010093">
    <property type="entry name" value="SinI_DNA-bd"/>
</dbReference>
<dbReference type="EMBL" id="CP045809">
    <property type="protein sequence ID" value="QHN33549.1"/>
    <property type="molecule type" value="Genomic_DNA"/>
</dbReference>
<accession>A0ABX6IC75</accession>